<evidence type="ECO:0000313" key="10">
    <source>
        <dbReference type="Proteomes" id="UP000248066"/>
    </source>
</evidence>
<reference evidence="9 10" key="1">
    <citation type="submission" date="2017-10" db="EMBL/GenBank/DDBJ databases">
        <title>Bacillus sp. nov., a halophilic bacterium isolated from a Yangshapao Lake.</title>
        <authorList>
            <person name="Wang H."/>
        </authorList>
    </citation>
    <scope>NUCLEOTIDE SEQUENCE [LARGE SCALE GENOMIC DNA]</scope>
    <source>
        <strain evidence="9 10">YSP-3</strain>
    </source>
</reference>
<evidence type="ECO:0000256" key="4">
    <source>
        <dbReference type="ARBA" id="ARBA00022544"/>
    </source>
</evidence>
<comment type="caution">
    <text evidence="9">The sequence shown here is derived from an EMBL/GenBank/DDBJ whole genome shotgun (WGS) entry which is preliminary data.</text>
</comment>
<feature type="transmembrane region" description="Helical" evidence="8">
    <location>
        <begin position="90"/>
        <end position="111"/>
    </location>
</feature>
<dbReference type="Pfam" id="PF03845">
    <property type="entry name" value="Spore_permease"/>
    <property type="match status" value="1"/>
</dbReference>
<accession>A0A2W0HDW5</accession>
<dbReference type="GO" id="GO:0016020">
    <property type="term" value="C:membrane"/>
    <property type="evidence" value="ECO:0007669"/>
    <property type="project" value="UniProtKB-SubCell"/>
</dbReference>
<dbReference type="Proteomes" id="UP000248066">
    <property type="component" value="Unassembled WGS sequence"/>
</dbReference>
<dbReference type="OrthoDB" id="2380240at2"/>
<dbReference type="EMBL" id="PDOF01000001">
    <property type="protein sequence ID" value="PYZ98180.1"/>
    <property type="molecule type" value="Genomic_DNA"/>
</dbReference>
<dbReference type="GO" id="GO:0009847">
    <property type="term" value="P:spore germination"/>
    <property type="evidence" value="ECO:0007669"/>
    <property type="project" value="InterPro"/>
</dbReference>
<feature type="transmembrane region" description="Helical" evidence="8">
    <location>
        <begin position="188"/>
        <end position="210"/>
    </location>
</feature>
<feature type="transmembrane region" description="Helical" evidence="8">
    <location>
        <begin position="304"/>
        <end position="322"/>
    </location>
</feature>
<organism evidence="9 10">
    <name type="scientific">Alteribacter lacisalsi</name>
    <dbReference type="NCBI Taxonomy" id="2045244"/>
    <lineage>
        <taxon>Bacteria</taxon>
        <taxon>Bacillati</taxon>
        <taxon>Bacillota</taxon>
        <taxon>Bacilli</taxon>
        <taxon>Bacillales</taxon>
        <taxon>Bacillaceae</taxon>
        <taxon>Alteribacter</taxon>
    </lineage>
</organism>
<protein>
    <submittedName>
        <fullName evidence="9">Spore gernimation protein GerB</fullName>
    </submittedName>
</protein>
<keyword evidence="6 8" id="KW-1133">Transmembrane helix</keyword>
<evidence type="ECO:0000256" key="8">
    <source>
        <dbReference type="SAM" id="Phobius"/>
    </source>
</evidence>
<evidence type="ECO:0000313" key="9">
    <source>
        <dbReference type="EMBL" id="PYZ98180.1"/>
    </source>
</evidence>
<dbReference type="RefSeq" id="WP_110517991.1">
    <property type="nucleotide sequence ID" value="NZ_PDOF01000001.1"/>
</dbReference>
<keyword evidence="4" id="KW-0309">Germination</keyword>
<keyword evidence="5 8" id="KW-0812">Transmembrane</keyword>
<evidence type="ECO:0000256" key="6">
    <source>
        <dbReference type="ARBA" id="ARBA00022989"/>
    </source>
</evidence>
<feature type="transmembrane region" description="Helical" evidence="8">
    <location>
        <begin position="222"/>
        <end position="242"/>
    </location>
</feature>
<dbReference type="PANTHER" id="PTHR34975">
    <property type="entry name" value="SPORE GERMINATION PROTEIN A2"/>
    <property type="match status" value="1"/>
</dbReference>
<feature type="transmembrane region" description="Helical" evidence="8">
    <location>
        <begin position="12"/>
        <end position="32"/>
    </location>
</feature>
<evidence type="ECO:0000256" key="7">
    <source>
        <dbReference type="ARBA" id="ARBA00023136"/>
    </source>
</evidence>
<keyword evidence="7 8" id="KW-0472">Membrane</keyword>
<dbReference type="AlphaFoldDB" id="A0A2W0HDW5"/>
<sequence length="372" mass="42649">MSVPIKTMSHVSPFYVFFLVHAMQVGVGVFGFQRYIAMDAGYNSWIAVLLTGAAIHIIIWMMYRMLMAGGKPVDIIDLHRNFFGKIAGDLLSYGLLVYFLFMGITVLRTYVEVIQIWMFPTMITWPITLFILLVIVYGIYHGFRVVTGMAFLGVVLPFVLILTAISPLEFANYHRMLPVEFELKEQLNAMKTMTLSFIGFEALAFYLPFINGAGKSHKWAQAGHGLTILIYLMVAVVTFLFYSRKHLERVVYPTLSSWKVLELPFIERFEYIGISLWLLVILPNIMISIWVVSRGMKKMLRTRHKQTLFFTAGAVFLFSIAYETREAIDNLNSNVSMAGFYIIFCYFPALFLVTMVIRRFRSNGKTRSDHAG</sequence>
<dbReference type="InterPro" id="IPR004761">
    <property type="entry name" value="Spore_GerAB"/>
</dbReference>
<feature type="transmembrane region" description="Helical" evidence="8">
    <location>
        <begin position="147"/>
        <end position="168"/>
    </location>
</feature>
<feature type="transmembrane region" description="Helical" evidence="8">
    <location>
        <begin position="334"/>
        <end position="357"/>
    </location>
</feature>
<evidence type="ECO:0000256" key="3">
    <source>
        <dbReference type="ARBA" id="ARBA00022448"/>
    </source>
</evidence>
<dbReference type="Gene3D" id="1.20.1740.10">
    <property type="entry name" value="Amino acid/polyamine transporter I"/>
    <property type="match status" value="1"/>
</dbReference>
<dbReference type="PANTHER" id="PTHR34975:SF2">
    <property type="entry name" value="SPORE GERMINATION PROTEIN A2"/>
    <property type="match status" value="1"/>
</dbReference>
<feature type="transmembrane region" description="Helical" evidence="8">
    <location>
        <begin position="44"/>
        <end position="63"/>
    </location>
</feature>
<gene>
    <name evidence="9" type="ORF">CR205_06180</name>
</gene>
<evidence type="ECO:0000256" key="2">
    <source>
        <dbReference type="ARBA" id="ARBA00007998"/>
    </source>
</evidence>
<feature type="transmembrane region" description="Helical" evidence="8">
    <location>
        <begin position="117"/>
        <end position="140"/>
    </location>
</feature>
<proteinExistence type="inferred from homology"/>
<name>A0A2W0HDW5_9BACI</name>
<evidence type="ECO:0000256" key="1">
    <source>
        <dbReference type="ARBA" id="ARBA00004141"/>
    </source>
</evidence>
<dbReference type="NCBIfam" id="TIGR00912">
    <property type="entry name" value="2A0309"/>
    <property type="match status" value="1"/>
</dbReference>
<evidence type="ECO:0000256" key="5">
    <source>
        <dbReference type="ARBA" id="ARBA00022692"/>
    </source>
</evidence>
<keyword evidence="10" id="KW-1185">Reference proteome</keyword>
<comment type="similarity">
    <text evidence="2">Belongs to the amino acid-polyamine-organocation (APC) superfamily. Spore germination protein (SGP) (TC 2.A.3.9) family.</text>
</comment>
<comment type="subcellular location">
    <subcellularLocation>
        <location evidence="1">Membrane</location>
        <topology evidence="1">Multi-pass membrane protein</topology>
    </subcellularLocation>
</comment>
<feature type="transmembrane region" description="Helical" evidence="8">
    <location>
        <begin position="271"/>
        <end position="292"/>
    </location>
</feature>
<keyword evidence="3" id="KW-0813">Transport</keyword>